<organism evidence="1">
    <name type="scientific">Siphoviridae sp. ctDDY10</name>
    <dbReference type="NCBI Taxonomy" id="2827810"/>
    <lineage>
        <taxon>Viruses</taxon>
        <taxon>Duplodnaviria</taxon>
        <taxon>Heunggongvirae</taxon>
        <taxon>Uroviricota</taxon>
        <taxon>Caudoviricetes</taxon>
    </lineage>
</organism>
<reference evidence="1" key="1">
    <citation type="journal article" date="2021" name="Proc. Natl. Acad. Sci. U.S.A.">
        <title>A Catalog of Tens of Thousands of Viruses from Human Metagenomes Reveals Hidden Associations with Chronic Diseases.</title>
        <authorList>
            <person name="Tisza M.J."/>
            <person name="Buck C.B."/>
        </authorList>
    </citation>
    <scope>NUCLEOTIDE SEQUENCE</scope>
    <source>
        <strain evidence="1">CtDDY10</strain>
    </source>
</reference>
<dbReference type="EMBL" id="BK032831">
    <property type="protein sequence ID" value="DAF62991.1"/>
    <property type="molecule type" value="Genomic_DNA"/>
</dbReference>
<accession>A0A8S5TJ12</accession>
<protein>
    <submittedName>
        <fullName evidence="1">Uncharacterized protein</fullName>
    </submittedName>
</protein>
<proteinExistence type="predicted"/>
<sequence length="108" mass="11103">MKERVRFAVGAASMVLAACCLMGALFTAWLRCAAGAVTQAAGWAVMQQLDLKEQPWAAGTGLQAGGTPHRVTLAVEPGSLRGNEGLLDQAALGAPPGTEIEQPGDKSQ</sequence>
<name>A0A8S5TJ12_9CAUD</name>
<dbReference type="PROSITE" id="PS51257">
    <property type="entry name" value="PROKAR_LIPOPROTEIN"/>
    <property type="match status" value="1"/>
</dbReference>
<evidence type="ECO:0000313" key="1">
    <source>
        <dbReference type="EMBL" id="DAF62991.1"/>
    </source>
</evidence>